<evidence type="ECO:0000259" key="3">
    <source>
        <dbReference type="Pfam" id="PF10017"/>
    </source>
</evidence>
<evidence type="ECO:0000256" key="2">
    <source>
        <dbReference type="ARBA" id="ARBA00022679"/>
    </source>
</evidence>
<name>A0A2T1G0S8_9CYAN</name>
<comment type="caution">
    <text evidence="4">The sequence shown here is derived from an EMBL/GenBank/DDBJ whole genome shotgun (WGS) entry which is preliminary data.</text>
</comment>
<dbReference type="AlphaFoldDB" id="A0A2T1G0S8"/>
<dbReference type="EMBL" id="PVWO01000381">
    <property type="protein sequence ID" value="PSB50858.1"/>
    <property type="molecule type" value="Genomic_DNA"/>
</dbReference>
<dbReference type="InterPro" id="IPR019257">
    <property type="entry name" value="MeTrfase_dom"/>
</dbReference>
<evidence type="ECO:0000256" key="1">
    <source>
        <dbReference type="ARBA" id="ARBA00022603"/>
    </source>
</evidence>
<dbReference type="GO" id="GO:0032259">
    <property type="term" value="P:methylation"/>
    <property type="evidence" value="ECO:0007669"/>
    <property type="project" value="UniProtKB-KW"/>
</dbReference>
<dbReference type="Proteomes" id="UP000238937">
    <property type="component" value="Unassembled WGS sequence"/>
</dbReference>
<dbReference type="NCBIfam" id="TIGR03438">
    <property type="entry name" value="egtD_ergothio"/>
    <property type="match status" value="1"/>
</dbReference>
<keyword evidence="2 4" id="KW-0808">Transferase</keyword>
<sequence length="347" mass="39196">MKTQIKEYERLRWINLDADLPESDSHSEELRQRGSDIIDGLRSNPKTLPSRYFYDDLGSELFEQITDLPEYYPTRTEQAILDDYVSEIVALTGACELVELGSGSSRKTHTLLTAYSQLEDPLHYYPIDVSAGILRTTALQLLNDYPKLNVCGVAGTYERALANLPPRMVQNRMLMFLGSTMGNLDDRSCDLFLTQVQQALQPGEFFLLGVDLQKPIEILEAAYNDAQGLTAAFNLNILRHLNHRFAGDFNLDNFEHFAFFNTTASQIEMHLRSLTAQTAKLKDLDLEISLQAGETIHTEISRKFNLPALTDMLAAHALQPLKVWTDSQSWFGLILCQRQCLLSNGCP</sequence>
<dbReference type="PIRSF" id="PIRSF018005">
    <property type="entry name" value="UCP018005"/>
    <property type="match status" value="1"/>
</dbReference>
<dbReference type="OrthoDB" id="5289726at2"/>
<proteinExistence type="predicted"/>
<accession>A0A2T1G0S8</accession>
<feature type="domain" description="Histidine-specific methyltransferase SAM-dependent" evidence="3">
    <location>
        <begin position="35"/>
        <end position="337"/>
    </location>
</feature>
<dbReference type="InterPro" id="IPR029063">
    <property type="entry name" value="SAM-dependent_MTases_sf"/>
</dbReference>
<keyword evidence="1 4" id="KW-0489">Methyltransferase</keyword>
<dbReference type="Gene3D" id="3.40.50.150">
    <property type="entry name" value="Vaccinia Virus protein VP39"/>
    <property type="match status" value="1"/>
</dbReference>
<dbReference type="GO" id="GO:0008168">
    <property type="term" value="F:methyltransferase activity"/>
    <property type="evidence" value="ECO:0007669"/>
    <property type="project" value="UniProtKB-KW"/>
</dbReference>
<evidence type="ECO:0000313" key="5">
    <source>
        <dbReference type="Proteomes" id="UP000238937"/>
    </source>
</evidence>
<evidence type="ECO:0000313" key="4">
    <source>
        <dbReference type="EMBL" id="PSB50858.1"/>
    </source>
</evidence>
<dbReference type="PANTHER" id="PTHR43397:SF1">
    <property type="entry name" value="ERGOTHIONEINE BIOSYNTHESIS PROTEIN 1"/>
    <property type="match status" value="1"/>
</dbReference>
<dbReference type="InterPro" id="IPR035094">
    <property type="entry name" value="EgtD"/>
</dbReference>
<reference evidence="4 5" key="1">
    <citation type="submission" date="2018-03" db="EMBL/GenBank/DDBJ databases">
        <title>The ancient ancestry and fast evolution of plastids.</title>
        <authorList>
            <person name="Moore K.R."/>
            <person name="Magnabosco C."/>
            <person name="Momper L."/>
            <person name="Gold D.A."/>
            <person name="Bosak T."/>
            <person name="Fournier G.P."/>
        </authorList>
    </citation>
    <scope>NUCLEOTIDE SEQUENCE [LARGE SCALE GENOMIC DNA]</scope>
    <source>
        <strain evidence="4 5">CCALA 037</strain>
    </source>
</reference>
<dbReference type="PANTHER" id="PTHR43397">
    <property type="entry name" value="ERGOTHIONEINE BIOSYNTHESIS PROTEIN 1"/>
    <property type="match status" value="1"/>
</dbReference>
<gene>
    <name evidence="4" type="primary">egtD</name>
    <name evidence="4" type="ORF">C7B77_22280</name>
</gene>
<dbReference type="Pfam" id="PF10017">
    <property type="entry name" value="Methyltransf_33"/>
    <property type="match status" value="1"/>
</dbReference>
<dbReference type="InterPro" id="IPR017804">
    <property type="entry name" value="MeTrfase_EgtD-like"/>
</dbReference>
<dbReference type="RefSeq" id="WP_106310046.1">
    <property type="nucleotide sequence ID" value="NZ_PVWO01000381.1"/>
</dbReference>
<dbReference type="InterPro" id="IPR051128">
    <property type="entry name" value="EgtD_Methyltrsf_superfamily"/>
</dbReference>
<organism evidence="4 5">
    <name type="scientific">Chamaesiphon polymorphus CCALA 037</name>
    <dbReference type="NCBI Taxonomy" id="2107692"/>
    <lineage>
        <taxon>Bacteria</taxon>
        <taxon>Bacillati</taxon>
        <taxon>Cyanobacteriota</taxon>
        <taxon>Cyanophyceae</taxon>
        <taxon>Gomontiellales</taxon>
        <taxon>Chamaesiphonaceae</taxon>
        <taxon>Chamaesiphon</taxon>
    </lineage>
</organism>
<protein>
    <submittedName>
        <fullName evidence="4">L-histidine N(Alpha)-methyltransferase</fullName>
    </submittedName>
</protein>
<dbReference type="SUPFAM" id="SSF53335">
    <property type="entry name" value="S-adenosyl-L-methionine-dependent methyltransferases"/>
    <property type="match status" value="1"/>
</dbReference>
<keyword evidence="5" id="KW-1185">Reference proteome</keyword>